<dbReference type="GO" id="GO:0009247">
    <property type="term" value="P:glycolipid biosynthetic process"/>
    <property type="evidence" value="ECO:0007669"/>
    <property type="project" value="InterPro"/>
</dbReference>
<sequence>MRKILVLSVSAGAGHVRAAQALVAAATGLHDVEVVHCDVLDFVPAAFRKLYAELYLDLVGRHPHLWAYLYDKADRAPREAWFSRMRRAVERLNTRALHEEVARQGADAIVCTHFLPAELLARRIAHGEAVPPVWVQVTDYDVHRLWVQPGMRGYLVAGDETAFRLRELLPDTPRIAVTGIPVLPPFAQRHDRAACAAELGIDPQRTTVLVMTGGAGIGSGAAMVERLLAIDGDFQIVALAGRNEALLAAYHRLAAAQPQRLWPLGFTTTVERVMACADIAVTKPGGLSISECLAVGLPMVLIAPIPGQEERNASHLLEQGAALLALDATALEYRIRRLLADPALRAGLRQRCLAIRRPAAARQALDQVLDADAAR</sequence>
<accession>A0A160DWV5</accession>
<dbReference type="Gene3D" id="3.40.50.2000">
    <property type="entry name" value="Glycogen Phosphorylase B"/>
    <property type="match status" value="1"/>
</dbReference>
<feature type="domain" description="Glycosyl transferase family 28 C-terminal" evidence="6">
    <location>
        <begin position="225"/>
        <end position="338"/>
    </location>
</feature>
<dbReference type="Pfam" id="PF06925">
    <property type="entry name" value="MGDG_synth"/>
    <property type="match status" value="1"/>
</dbReference>
<evidence type="ECO:0000256" key="2">
    <source>
        <dbReference type="ARBA" id="ARBA00006962"/>
    </source>
</evidence>
<evidence type="ECO:0000259" key="6">
    <source>
        <dbReference type="Pfam" id="PF04101"/>
    </source>
</evidence>
<reference evidence="8 9" key="1">
    <citation type="submission" date="2016-04" db="EMBL/GenBank/DDBJ databases">
        <title>Complete genome sequence of Dokdonella koreensis DS-123T.</title>
        <authorList>
            <person name="Kim J.F."/>
            <person name="Lee H."/>
            <person name="Kwak M.-J."/>
        </authorList>
    </citation>
    <scope>NUCLEOTIDE SEQUENCE [LARGE SCALE GENOMIC DNA]</scope>
    <source>
        <strain evidence="8 9">DS-123</strain>
    </source>
</reference>
<dbReference type="Proteomes" id="UP000076830">
    <property type="component" value="Chromosome"/>
</dbReference>
<dbReference type="GO" id="GO:0016020">
    <property type="term" value="C:membrane"/>
    <property type="evidence" value="ECO:0007669"/>
    <property type="project" value="UniProtKB-SubCell"/>
</dbReference>
<feature type="chain" id="PRO_5007813196" evidence="5">
    <location>
        <begin position="19"/>
        <end position="375"/>
    </location>
</feature>
<dbReference type="GO" id="GO:0016758">
    <property type="term" value="F:hexosyltransferase activity"/>
    <property type="evidence" value="ECO:0007669"/>
    <property type="project" value="InterPro"/>
</dbReference>
<name>A0A160DWV5_9GAMM</name>
<gene>
    <name evidence="8" type="ORF">I596_2961</name>
</gene>
<dbReference type="PANTHER" id="PTHR43025">
    <property type="entry name" value="MONOGALACTOSYLDIACYLGLYCEROL SYNTHASE"/>
    <property type="match status" value="1"/>
</dbReference>
<comment type="similarity">
    <text evidence="2">Belongs to the glycosyltransferase 28 family.</text>
</comment>
<dbReference type="InterPro" id="IPR009695">
    <property type="entry name" value="Diacylglyc_glucosyltr_N"/>
</dbReference>
<evidence type="ECO:0000313" key="9">
    <source>
        <dbReference type="Proteomes" id="UP000076830"/>
    </source>
</evidence>
<evidence type="ECO:0000256" key="5">
    <source>
        <dbReference type="SAM" id="SignalP"/>
    </source>
</evidence>
<dbReference type="KEGG" id="dko:I596_2961"/>
<dbReference type="SUPFAM" id="SSF53756">
    <property type="entry name" value="UDP-Glycosyltransferase/glycogen phosphorylase"/>
    <property type="match status" value="1"/>
</dbReference>
<keyword evidence="5" id="KW-0732">Signal</keyword>
<dbReference type="RefSeq" id="WP_067649147.1">
    <property type="nucleotide sequence ID" value="NZ_CP015249.1"/>
</dbReference>
<dbReference type="InterPro" id="IPR007235">
    <property type="entry name" value="Glyco_trans_28_C"/>
</dbReference>
<feature type="signal peptide" evidence="5">
    <location>
        <begin position="1"/>
        <end position="18"/>
    </location>
</feature>
<comment type="subcellular location">
    <subcellularLocation>
        <location evidence="1">Membrane</location>
    </subcellularLocation>
</comment>
<dbReference type="PANTHER" id="PTHR43025:SF3">
    <property type="entry name" value="MONOGALACTOSYLDIACYLGLYCEROL SYNTHASE 1, CHLOROPLASTIC"/>
    <property type="match status" value="1"/>
</dbReference>
<dbReference type="Pfam" id="PF04101">
    <property type="entry name" value="Glyco_tran_28_C"/>
    <property type="match status" value="1"/>
</dbReference>
<dbReference type="EMBL" id="CP015249">
    <property type="protein sequence ID" value="ANB18954.1"/>
    <property type="molecule type" value="Genomic_DNA"/>
</dbReference>
<proteinExistence type="inferred from homology"/>
<dbReference type="STRING" id="1300342.I596_2961"/>
<dbReference type="InterPro" id="IPR050519">
    <property type="entry name" value="Glycosyltransf_28_UgtP"/>
</dbReference>
<organism evidence="8 9">
    <name type="scientific">Dokdonella koreensis DS-123</name>
    <dbReference type="NCBI Taxonomy" id="1300342"/>
    <lineage>
        <taxon>Bacteria</taxon>
        <taxon>Pseudomonadati</taxon>
        <taxon>Pseudomonadota</taxon>
        <taxon>Gammaproteobacteria</taxon>
        <taxon>Lysobacterales</taxon>
        <taxon>Rhodanobacteraceae</taxon>
        <taxon>Dokdonella</taxon>
    </lineage>
</organism>
<evidence type="ECO:0000256" key="1">
    <source>
        <dbReference type="ARBA" id="ARBA00004370"/>
    </source>
</evidence>
<dbReference type="AlphaFoldDB" id="A0A160DWV5"/>
<evidence type="ECO:0000256" key="4">
    <source>
        <dbReference type="ARBA" id="ARBA00022679"/>
    </source>
</evidence>
<keyword evidence="3" id="KW-0328">Glycosyltransferase</keyword>
<dbReference type="OrthoDB" id="9810950at2"/>
<protein>
    <submittedName>
        <fullName evidence="8">Monogalactosyldiacylglycerol synthase</fullName>
    </submittedName>
</protein>
<keyword evidence="4" id="KW-0808">Transferase</keyword>
<keyword evidence="9" id="KW-1185">Reference proteome</keyword>
<evidence type="ECO:0000259" key="7">
    <source>
        <dbReference type="Pfam" id="PF06925"/>
    </source>
</evidence>
<evidence type="ECO:0000256" key="3">
    <source>
        <dbReference type="ARBA" id="ARBA00022676"/>
    </source>
</evidence>
<feature type="domain" description="Diacylglycerol glucosyltransferase N-terminal" evidence="7">
    <location>
        <begin position="15"/>
        <end position="182"/>
    </location>
</feature>
<evidence type="ECO:0000313" key="8">
    <source>
        <dbReference type="EMBL" id="ANB18954.1"/>
    </source>
</evidence>